<feature type="repeat" description="PPR" evidence="14">
    <location>
        <begin position="283"/>
        <end position="317"/>
    </location>
</feature>
<accession>A0AAD6WFX9</accession>
<dbReference type="Pfam" id="PF13041">
    <property type="entry name" value="PPR_2"/>
    <property type="match status" value="1"/>
</dbReference>
<comment type="function">
    <text evidence="13">Exhibits phosphatidylglycerophosphate phosphatase activity. Involved in root growth and columella cells organization. May possess protein phosphatase activity.</text>
</comment>
<dbReference type="NCBIfam" id="TIGR00756">
    <property type="entry name" value="PPR"/>
    <property type="match status" value="3"/>
</dbReference>
<comment type="pathway">
    <text evidence="10">Phospholipid metabolism; phosphatidylglycerol biosynthesis; phosphatidylglycerol from CDP-diacylglycerol: step 2/2.</text>
</comment>
<organism evidence="17 18">
    <name type="scientific">Populus alba x Populus x berolinensis</name>
    <dbReference type="NCBI Taxonomy" id="444605"/>
    <lineage>
        <taxon>Eukaryota</taxon>
        <taxon>Viridiplantae</taxon>
        <taxon>Streptophyta</taxon>
        <taxon>Embryophyta</taxon>
        <taxon>Tracheophyta</taxon>
        <taxon>Spermatophyta</taxon>
        <taxon>Magnoliopsida</taxon>
        <taxon>eudicotyledons</taxon>
        <taxon>Gunneridae</taxon>
        <taxon>Pentapetalae</taxon>
        <taxon>rosids</taxon>
        <taxon>fabids</taxon>
        <taxon>Malpighiales</taxon>
        <taxon>Salicaceae</taxon>
        <taxon>Saliceae</taxon>
        <taxon>Populus</taxon>
    </lineage>
</organism>
<evidence type="ECO:0000313" key="17">
    <source>
        <dbReference type="EMBL" id="KAJ7011360.1"/>
    </source>
</evidence>
<keyword evidence="8" id="KW-0594">Phospholipid biosynthesis</keyword>
<dbReference type="SMART" id="SM00195">
    <property type="entry name" value="DSPc"/>
    <property type="match status" value="1"/>
</dbReference>
<comment type="caution">
    <text evidence="17">The sequence shown here is derived from an EMBL/GenBank/DDBJ whole genome shotgun (WGS) entry which is preliminary data.</text>
</comment>
<keyword evidence="3" id="KW-0444">Lipid biosynthesis</keyword>
<evidence type="ECO:0000256" key="3">
    <source>
        <dbReference type="ARBA" id="ARBA00022516"/>
    </source>
</evidence>
<dbReference type="GO" id="GO:0008654">
    <property type="term" value="P:phospholipid biosynthetic process"/>
    <property type="evidence" value="ECO:0007669"/>
    <property type="project" value="UniProtKB-KW"/>
</dbReference>
<feature type="repeat" description="PPR" evidence="14">
    <location>
        <begin position="199"/>
        <end position="231"/>
    </location>
</feature>
<dbReference type="PROSITE" id="PS51375">
    <property type="entry name" value="PPR"/>
    <property type="match status" value="4"/>
</dbReference>
<keyword evidence="18" id="KW-1185">Reference proteome</keyword>
<dbReference type="InterPro" id="IPR002885">
    <property type="entry name" value="PPR_rpt"/>
</dbReference>
<evidence type="ECO:0000256" key="14">
    <source>
        <dbReference type="PROSITE-ProRule" id="PRU00708"/>
    </source>
</evidence>
<evidence type="ECO:0000256" key="7">
    <source>
        <dbReference type="ARBA" id="ARBA00023098"/>
    </source>
</evidence>
<feature type="repeat" description="PPR" evidence="14">
    <location>
        <begin position="164"/>
        <end position="198"/>
    </location>
</feature>
<dbReference type="Proteomes" id="UP001164929">
    <property type="component" value="Chromosome 1"/>
</dbReference>
<dbReference type="Pfam" id="PF00782">
    <property type="entry name" value="DSPc"/>
    <property type="match status" value="1"/>
</dbReference>
<dbReference type="InterPro" id="IPR011990">
    <property type="entry name" value="TPR-like_helical_dom_sf"/>
</dbReference>
<evidence type="ECO:0000259" key="15">
    <source>
        <dbReference type="PROSITE" id="PS50054"/>
    </source>
</evidence>
<keyword evidence="9" id="KW-1208">Phospholipid metabolism</keyword>
<dbReference type="InterPro" id="IPR000340">
    <property type="entry name" value="Dual-sp_phosphatase_cat-dom"/>
</dbReference>
<dbReference type="GO" id="GO:0008962">
    <property type="term" value="F:phosphatidylglycerophosphatase activity"/>
    <property type="evidence" value="ECO:0007669"/>
    <property type="project" value="UniProtKB-EC"/>
</dbReference>
<dbReference type="FunFam" id="3.90.190.10:FF:000051">
    <property type="entry name" value="Dual specificity phosphatase domain protein"/>
    <property type="match status" value="1"/>
</dbReference>
<keyword evidence="5" id="KW-0378">Hydrolase</keyword>
<keyword evidence="6" id="KW-0904">Protein phosphatase</keyword>
<dbReference type="EMBL" id="JAQIZT010000001">
    <property type="protein sequence ID" value="KAJ7011360.1"/>
    <property type="molecule type" value="Genomic_DNA"/>
</dbReference>
<evidence type="ECO:0000256" key="1">
    <source>
        <dbReference type="ARBA" id="ARBA00005189"/>
    </source>
</evidence>
<dbReference type="SUPFAM" id="SSF52799">
    <property type="entry name" value="(Phosphotyrosine protein) phosphatases II"/>
    <property type="match status" value="1"/>
</dbReference>
<gene>
    <name evidence="17" type="ORF">NC653_001708</name>
</gene>
<keyword evidence="4" id="KW-0677">Repeat</keyword>
<dbReference type="EC" id="3.1.3.27" evidence="11"/>
<dbReference type="InterPro" id="IPR020422">
    <property type="entry name" value="TYR_PHOSPHATASE_DUAL_dom"/>
</dbReference>
<evidence type="ECO:0000256" key="10">
    <source>
        <dbReference type="ARBA" id="ARBA00024192"/>
    </source>
</evidence>
<evidence type="ECO:0000313" key="18">
    <source>
        <dbReference type="Proteomes" id="UP001164929"/>
    </source>
</evidence>
<evidence type="ECO:0000256" key="11">
    <source>
        <dbReference type="ARBA" id="ARBA00024224"/>
    </source>
</evidence>
<proteinExistence type="inferred from homology"/>
<comment type="pathway">
    <text evidence="1">Lipid metabolism.</text>
</comment>
<evidence type="ECO:0000256" key="2">
    <source>
        <dbReference type="ARBA" id="ARBA00008601"/>
    </source>
</evidence>
<sequence>MSLFSLTRHLSFSITPKTSKISTLHFATTSLGEKLDAHLQNSPNNVEKTLNSLAPIKLDTKYVNDIIHRWSLNNLQLGLRFFIWAGDQPNYRHNLYIYNKACSLFKIKQNPQVILDLIETYKLEKCVVCADTFKVVLRLCKAGGLADEALMVLKKMPEFNIRPDTTAYNLVIRSLCEKGDVDLAKKLMGEMGLIDLYPDMITYVSMIKGFCDVGRLEEACALFPIKKVEEAEKTFRRALSSGMKPDSLACSMMIREICSEKRMLDGFCLYEEVEKTGCLSSIDIDIYSILLAGLCQQGHSAEAVRLARSMLEKRIPLRAPYVEKIVEHLKNFGGKELVTELVSMVLKMEYCEAATGCCLQNNSSRDLGVILIAIDLVSKFGDIMIIEELSGGELERGKVGKELCVGSAKEESEGVIVWDVKRVFIGVGARALFYPTLLYNVVRNKVQAEFRWWDRVHEFILLGAVPFPSDVPCLKGLGVGGVITLNEPYETLVPTSLYHAYGIDHLVLPTRDYCFAPSLNDISQAVAFIHENVSSGQTTYVHCKAGRGRSTTIVICYLVHHKQMTPEAAYKYLRSIRPRVLLASAQWKAVQEYYHLKVNASDHNIKMTDIVLGTPKPAVLQDLVPFDDGSVVVVTEADLDGYKPNLESGPVGSEIWADLSVVCRVRVASQAALERISCLWLRCQTHQKIVGEQLNRKNSCSIMADHLGAITVDIHVY</sequence>
<dbReference type="InterPro" id="IPR029021">
    <property type="entry name" value="Prot-tyrosine_phosphatase-like"/>
</dbReference>
<dbReference type="Gene3D" id="1.25.40.10">
    <property type="entry name" value="Tetratricopeptide repeat domain"/>
    <property type="match status" value="2"/>
</dbReference>
<reference evidence="17 18" key="1">
    <citation type="journal article" date="2023" name="Mol. Ecol. Resour.">
        <title>Chromosome-level genome assembly of a triploid poplar Populus alba 'Berolinensis'.</title>
        <authorList>
            <person name="Chen S."/>
            <person name="Yu Y."/>
            <person name="Wang X."/>
            <person name="Wang S."/>
            <person name="Zhang T."/>
            <person name="Zhou Y."/>
            <person name="He R."/>
            <person name="Meng N."/>
            <person name="Wang Y."/>
            <person name="Liu W."/>
            <person name="Liu Z."/>
            <person name="Liu J."/>
            <person name="Guo Q."/>
            <person name="Huang H."/>
            <person name="Sederoff R.R."/>
            <person name="Wang G."/>
            <person name="Qu G."/>
            <person name="Chen S."/>
        </authorList>
    </citation>
    <scope>NUCLEOTIDE SEQUENCE [LARGE SCALE GENOMIC DNA]</scope>
    <source>
        <strain evidence="17">SC-2020</strain>
    </source>
</reference>
<evidence type="ECO:0000256" key="4">
    <source>
        <dbReference type="ARBA" id="ARBA00022737"/>
    </source>
</evidence>
<dbReference type="AlphaFoldDB" id="A0AAD6WFX9"/>
<evidence type="ECO:0000256" key="13">
    <source>
        <dbReference type="ARBA" id="ARBA00053902"/>
    </source>
</evidence>
<evidence type="ECO:0000259" key="16">
    <source>
        <dbReference type="PROSITE" id="PS50056"/>
    </source>
</evidence>
<dbReference type="PANTHER" id="PTHR46274:SF9">
    <property type="entry name" value="PHOSPHATIDYLGLYCEROPHOSPHATE PHOSPHATASE PTPMT1"/>
    <property type="match status" value="1"/>
</dbReference>
<protein>
    <recommendedName>
        <fullName evidence="11">phosphatidylglycerophosphatase</fullName>
        <ecNumber evidence="11">3.1.3.27</ecNumber>
    </recommendedName>
</protein>
<dbReference type="PROSITE" id="PS50056">
    <property type="entry name" value="TYR_PHOSPHATASE_2"/>
    <property type="match status" value="1"/>
</dbReference>
<feature type="domain" description="Tyrosine-protein phosphatase" evidence="15">
    <location>
        <begin position="452"/>
        <end position="599"/>
    </location>
</feature>
<dbReference type="Gene3D" id="3.90.190.10">
    <property type="entry name" value="Protein tyrosine phosphatase superfamily"/>
    <property type="match status" value="1"/>
</dbReference>
<dbReference type="PANTHER" id="PTHR46274">
    <property type="entry name" value="PHOSPHATIDYLINOSITOL PHOSPHATASE"/>
    <property type="match status" value="1"/>
</dbReference>
<comment type="similarity">
    <text evidence="2">Belongs to the protein-tyrosine phosphatase family. Non-receptor class dual specificity subfamily.</text>
</comment>
<comment type="catalytic activity">
    <reaction evidence="12">
        <text>a 1,2-diacyl-sn-glycero-3-phospho-(1'-sn-glycero-3'-phosphate) + H2O = a 1,2-diacyl-sn-glycero-3-phospho-(1'-sn-glycerol) + phosphate</text>
        <dbReference type="Rhea" id="RHEA:33751"/>
        <dbReference type="ChEBI" id="CHEBI:15377"/>
        <dbReference type="ChEBI" id="CHEBI:43474"/>
        <dbReference type="ChEBI" id="CHEBI:60110"/>
        <dbReference type="ChEBI" id="CHEBI:64716"/>
        <dbReference type="EC" id="3.1.3.27"/>
    </reaction>
    <physiologicalReaction direction="left-to-right" evidence="12">
        <dbReference type="Rhea" id="RHEA:33752"/>
    </physiologicalReaction>
</comment>
<name>A0AAD6WFX9_9ROSI</name>
<dbReference type="GO" id="GO:0048364">
    <property type="term" value="P:root development"/>
    <property type="evidence" value="ECO:0007669"/>
    <property type="project" value="UniProtKB-ARBA"/>
</dbReference>
<evidence type="ECO:0000256" key="12">
    <source>
        <dbReference type="ARBA" id="ARBA00050944"/>
    </source>
</evidence>
<dbReference type="InterPro" id="IPR000387">
    <property type="entry name" value="Tyr_Pase_dom"/>
</dbReference>
<dbReference type="PROSITE" id="PS50054">
    <property type="entry name" value="TYR_PHOSPHATASE_DUAL"/>
    <property type="match status" value="1"/>
</dbReference>
<dbReference type="Pfam" id="PF01535">
    <property type="entry name" value="PPR"/>
    <property type="match status" value="2"/>
</dbReference>
<dbReference type="InterPro" id="IPR016130">
    <property type="entry name" value="Tyr_Pase_AS"/>
</dbReference>
<dbReference type="CDD" id="cd14524">
    <property type="entry name" value="PTPMT1"/>
    <property type="match status" value="1"/>
</dbReference>
<dbReference type="GO" id="GO:0004721">
    <property type="term" value="F:phosphoprotein phosphatase activity"/>
    <property type="evidence" value="ECO:0007669"/>
    <property type="project" value="UniProtKB-KW"/>
</dbReference>
<feature type="repeat" description="PPR" evidence="14">
    <location>
        <begin position="129"/>
        <end position="163"/>
    </location>
</feature>
<dbReference type="PROSITE" id="PS00383">
    <property type="entry name" value="TYR_PHOSPHATASE_1"/>
    <property type="match status" value="1"/>
</dbReference>
<feature type="domain" description="Tyrosine specific protein phosphatases" evidence="16">
    <location>
        <begin position="520"/>
        <end position="588"/>
    </location>
</feature>
<evidence type="ECO:0000256" key="6">
    <source>
        <dbReference type="ARBA" id="ARBA00022912"/>
    </source>
</evidence>
<dbReference type="InterPro" id="IPR044596">
    <property type="entry name" value="PTPMT1-like"/>
</dbReference>
<evidence type="ECO:0000256" key="5">
    <source>
        <dbReference type="ARBA" id="ARBA00022801"/>
    </source>
</evidence>
<keyword evidence="7" id="KW-0443">Lipid metabolism</keyword>
<evidence type="ECO:0000256" key="8">
    <source>
        <dbReference type="ARBA" id="ARBA00023209"/>
    </source>
</evidence>
<evidence type="ECO:0000256" key="9">
    <source>
        <dbReference type="ARBA" id="ARBA00023264"/>
    </source>
</evidence>